<dbReference type="GO" id="GO:0033309">
    <property type="term" value="C:SBF transcription complex"/>
    <property type="evidence" value="ECO:0007669"/>
    <property type="project" value="TreeGrafter"/>
</dbReference>
<keyword evidence="2 6" id="KW-0040">ANK repeat</keyword>
<comment type="function">
    <text evidence="4">Binds to MCB elements (Mlu I cell cycle box) found in the promoter of most DNA synthesis genes. Transcriptional activation by MBF has an important role in the transition from G1 to S phase. It may have a dual role in that it behaves as an activator of transcription at the G1-S boundary and as a repressor during other stages of the cell cycle.</text>
</comment>
<evidence type="ECO:0000256" key="6">
    <source>
        <dbReference type="PROSITE-ProRule" id="PRU00023"/>
    </source>
</evidence>
<dbReference type="Pfam" id="PF00023">
    <property type="entry name" value="Ank"/>
    <property type="match status" value="1"/>
</dbReference>
<feature type="compositionally biased region" description="Low complexity" evidence="8">
    <location>
        <begin position="288"/>
        <end position="304"/>
    </location>
</feature>
<keyword evidence="11" id="KW-1185">Reference proteome</keyword>
<evidence type="ECO:0000256" key="3">
    <source>
        <dbReference type="ARBA" id="ARBA00023125"/>
    </source>
</evidence>
<dbReference type="InterPro" id="IPR003163">
    <property type="entry name" value="Tscrpt_reg_HTH_APSES-type"/>
</dbReference>
<dbReference type="SMART" id="SM01252">
    <property type="entry name" value="KilA-N"/>
    <property type="match status" value="1"/>
</dbReference>
<feature type="compositionally biased region" description="Low complexity" evidence="8">
    <location>
        <begin position="158"/>
        <end position="169"/>
    </location>
</feature>
<dbReference type="GO" id="GO:0030907">
    <property type="term" value="C:MBF transcription complex"/>
    <property type="evidence" value="ECO:0007669"/>
    <property type="project" value="UniProtKB-ARBA"/>
</dbReference>
<dbReference type="PROSITE" id="PS50088">
    <property type="entry name" value="ANK_REPEAT"/>
    <property type="match status" value="1"/>
</dbReference>
<accession>A0AAV5RQU8</accession>
<keyword evidence="7" id="KW-0175">Coiled coil</keyword>
<feature type="region of interest" description="Disordered" evidence="8">
    <location>
        <begin position="562"/>
        <end position="583"/>
    </location>
</feature>
<evidence type="ECO:0000256" key="5">
    <source>
        <dbReference type="ARBA" id="ARBA00073969"/>
    </source>
</evidence>
<feature type="coiled-coil region" evidence="7">
    <location>
        <begin position="618"/>
        <end position="652"/>
    </location>
</feature>
<dbReference type="PROSITE" id="PS51299">
    <property type="entry name" value="HTH_APSES"/>
    <property type="match status" value="1"/>
</dbReference>
<proteinExistence type="predicted"/>
<keyword evidence="1" id="KW-0677">Repeat</keyword>
<dbReference type="Gene3D" id="3.10.260.10">
    <property type="entry name" value="Transcription regulator HTH, APSES-type DNA-binding domain"/>
    <property type="match status" value="1"/>
</dbReference>
<dbReference type="GO" id="GO:0001228">
    <property type="term" value="F:DNA-binding transcription activator activity, RNA polymerase II-specific"/>
    <property type="evidence" value="ECO:0007669"/>
    <property type="project" value="UniProtKB-ARBA"/>
</dbReference>
<evidence type="ECO:0000256" key="1">
    <source>
        <dbReference type="ARBA" id="ARBA00022737"/>
    </source>
</evidence>
<dbReference type="InterPro" id="IPR002110">
    <property type="entry name" value="Ankyrin_rpt"/>
</dbReference>
<keyword evidence="3" id="KW-0238">DNA-binding</keyword>
<feature type="compositionally biased region" description="Polar residues" evidence="8">
    <location>
        <begin position="144"/>
        <end position="156"/>
    </location>
</feature>
<dbReference type="PROSITE" id="PS50297">
    <property type="entry name" value="ANK_REP_REGION"/>
    <property type="match status" value="1"/>
</dbReference>
<dbReference type="InterPro" id="IPR018004">
    <property type="entry name" value="KilA/APSES_HTH"/>
</dbReference>
<evidence type="ECO:0000313" key="11">
    <source>
        <dbReference type="Proteomes" id="UP001377567"/>
    </source>
</evidence>
<dbReference type="InterPro" id="IPR036887">
    <property type="entry name" value="HTH_APSES_sf"/>
</dbReference>
<protein>
    <recommendedName>
        <fullName evidence="5">Transcription factor MBP1</fullName>
    </recommendedName>
</protein>
<evidence type="ECO:0000313" key="10">
    <source>
        <dbReference type="EMBL" id="GMM53795.1"/>
    </source>
</evidence>
<name>A0AAV5RQU8_MAUHU</name>
<feature type="region of interest" description="Disordered" evidence="8">
    <location>
        <begin position="109"/>
        <end position="192"/>
    </location>
</feature>
<dbReference type="GO" id="GO:0003677">
    <property type="term" value="F:DNA binding"/>
    <property type="evidence" value="ECO:0007669"/>
    <property type="project" value="UniProtKB-KW"/>
</dbReference>
<feature type="compositionally biased region" description="Polar residues" evidence="8">
    <location>
        <begin position="562"/>
        <end position="580"/>
    </location>
</feature>
<feature type="compositionally biased region" description="Polar residues" evidence="8">
    <location>
        <begin position="278"/>
        <end position="287"/>
    </location>
</feature>
<dbReference type="InterPro" id="IPR051642">
    <property type="entry name" value="SWI6-like"/>
</dbReference>
<dbReference type="FunFam" id="3.10.260.10:FF:000004">
    <property type="entry name" value="Transcription factor MBP1"/>
    <property type="match status" value="1"/>
</dbReference>
<dbReference type="AlphaFoldDB" id="A0AAV5RQU8"/>
<evidence type="ECO:0000256" key="7">
    <source>
        <dbReference type="SAM" id="Coils"/>
    </source>
</evidence>
<comment type="caution">
    <text evidence="10">The sequence shown here is derived from an EMBL/GenBank/DDBJ whole genome shotgun (WGS) entry which is preliminary data.</text>
</comment>
<evidence type="ECO:0000259" key="9">
    <source>
        <dbReference type="PROSITE" id="PS51299"/>
    </source>
</evidence>
<dbReference type="InterPro" id="IPR036770">
    <property type="entry name" value="Ankyrin_rpt-contain_sf"/>
</dbReference>
<dbReference type="SUPFAM" id="SSF48403">
    <property type="entry name" value="Ankyrin repeat"/>
    <property type="match status" value="1"/>
</dbReference>
<reference evidence="10 11" key="1">
    <citation type="journal article" date="2023" name="Elife">
        <title>Identification of key yeast species and microbe-microbe interactions impacting larval growth of Drosophila in the wild.</title>
        <authorList>
            <person name="Mure A."/>
            <person name="Sugiura Y."/>
            <person name="Maeda R."/>
            <person name="Honda K."/>
            <person name="Sakurai N."/>
            <person name="Takahashi Y."/>
            <person name="Watada M."/>
            <person name="Katoh T."/>
            <person name="Gotoh A."/>
            <person name="Gotoh Y."/>
            <person name="Taniguchi I."/>
            <person name="Nakamura K."/>
            <person name="Hayashi T."/>
            <person name="Katayama T."/>
            <person name="Uemura T."/>
            <person name="Hattori Y."/>
        </authorList>
    </citation>
    <scope>NUCLEOTIDE SEQUENCE [LARGE SCALE GENOMIC DNA]</scope>
    <source>
        <strain evidence="10 11">KH-74</strain>
    </source>
</reference>
<dbReference type="Proteomes" id="UP001377567">
    <property type="component" value="Unassembled WGS sequence"/>
</dbReference>
<organism evidence="10 11">
    <name type="scientific">Maudiozyma humilis</name>
    <name type="common">Sour dough yeast</name>
    <name type="synonym">Kazachstania humilis</name>
    <dbReference type="NCBI Taxonomy" id="51915"/>
    <lineage>
        <taxon>Eukaryota</taxon>
        <taxon>Fungi</taxon>
        <taxon>Dikarya</taxon>
        <taxon>Ascomycota</taxon>
        <taxon>Saccharomycotina</taxon>
        <taxon>Saccharomycetes</taxon>
        <taxon>Saccharomycetales</taxon>
        <taxon>Saccharomycetaceae</taxon>
        <taxon>Maudiozyma</taxon>
    </lineage>
</organism>
<dbReference type="Gene3D" id="1.25.40.20">
    <property type="entry name" value="Ankyrin repeat-containing domain"/>
    <property type="match status" value="1"/>
</dbReference>
<dbReference type="EMBL" id="BTGD01000001">
    <property type="protein sequence ID" value="GMM53795.1"/>
    <property type="molecule type" value="Genomic_DNA"/>
</dbReference>
<sequence>MSNQIYSAKYSGVDVYEFLHPTGSIMKRKKDHWVNATHILKAANFGKAKRTRILEKEVLKETHEKVQGGFGKYQGTWVPLSIAEDLARKFNVYDELRPLFDFRHIEGMEEPPQAPKHHHTSRADSKKKATKSASMSALADKRSSNANTAASGSRNSAVPGVGDGVTPVVAKRRGRPPKALQEKRRLAAGTELQRSRSDIAFSRTHLQTPSINLKDAIVTTVANGQQPNSNIIQYRQQFKEIDIDDGLSSDIEQQTTDIDNEDKNNVTVYRNQKTVGIQGSGQIARNQPSVSIASSPSLPTSPSDLSDENPFEQQRFEGIGTSPVVSSIPKYPAPARPPSTDINDKVNKYLAKLVDYFISNEVRLNKPVPQELLNPPTNSSPFIDAPIDPEMHTAFHWACSMGSLSIAEALSEVGASPRTVNSKGQTPLMRSAMFHNSYTKRTFPRIFQLLHETVFDLDSNGQSVIHHIVKRKSSTPSAVYYLEILLSKLKDFAPQYRIEVLLNAQDANGDTALHLAAKNKDKLFFDMLVQNGALSTTVNKEGVTPDAIMNLHYQEQVQQFERSNQTNSTKLNTNKSQNDLNLDGSMMSPSDYIMYPSQAATRMSRGLPTIISSIKDIAEQYNDIHRKHEDEIKSLENTMNRIRSNVKNIKLRMAEVLVDSNEKTGGDINVGALLSKRSDDIKKLQSDITRRKQKLKDDMNKRQRLMLNKNVKENLPSDVSENDTNRLKLAVQLTLLQESRKRKITDMISVAEDNLKIHKYRKMISEGTEIAVNDVDNCLDVILETLTRQST</sequence>
<evidence type="ECO:0000256" key="8">
    <source>
        <dbReference type="SAM" id="MobiDB-lite"/>
    </source>
</evidence>
<evidence type="ECO:0000256" key="2">
    <source>
        <dbReference type="ARBA" id="ARBA00023043"/>
    </source>
</evidence>
<dbReference type="SMART" id="SM00248">
    <property type="entry name" value="ANK"/>
    <property type="match status" value="3"/>
</dbReference>
<feature type="domain" description="HTH APSES-type" evidence="9">
    <location>
        <begin position="5"/>
        <end position="112"/>
    </location>
</feature>
<dbReference type="PANTHER" id="PTHR43828:SF15">
    <property type="entry name" value="TRANSCRIPTION FACTOR MBP1"/>
    <property type="match status" value="1"/>
</dbReference>
<feature type="region of interest" description="Disordered" evidence="8">
    <location>
        <begin position="278"/>
        <end position="309"/>
    </location>
</feature>
<feature type="repeat" description="ANK" evidence="6">
    <location>
        <begin position="508"/>
        <end position="540"/>
    </location>
</feature>
<dbReference type="SUPFAM" id="SSF54616">
    <property type="entry name" value="DNA-binding domain of Mlu1-box binding protein MBP1"/>
    <property type="match status" value="1"/>
</dbReference>
<evidence type="ECO:0000256" key="4">
    <source>
        <dbReference type="ARBA" id="ARBA00054211"/>
    </source>
</evidence>
<gene>
    <name evidence="10" type="ORF">DAKH74_004110</name>
</gene>
<dbReference type="PANTHER" id="PTHR43828">
    <property type="entry name" value="ASPARAGINASE"/>
    <property type="match status" value="1"/>
</dbReference>
<dbReference type="Pfam" id="PF04383">
    <property type="entry name" value="KilA-N"/>
    <property type="match status" value="1"/>
</dbReference>